<evidence type="ECO:0000313" key="1">
    <source>
        <dbReference type="EnsemblPlants" id="PGSC0003DMT400085343"/>
    </source>
</evidence>
<organism evidence="1 2">
    <name type="scientific">Solanum tuberosum</name>
    <name type="common">Potato</name>
    <dbReference type="NCBI Taxonomy" id="4113"/>
    <lineage>
        <taxon>Eukaryota</taxon>
        <taxon>Viridiplantae</taxon>
        <taxon>Streptophyta</taxon>
        <taxon>Embryophyta</taxon>
        <taxon>Tracheophyta</taxon>
        <taxon>Spermatophyta</taxon>
        <taxon>Magnoliopsida</taxon>
        <taxon>eudicotyledons</taxon>
        <taxon>Gunneridae</taxon>
        <taxon>Pentapetalae</taxon>
        <taxon>asterids</taxon>
        <taxon>lamiids</taxon>
        <taxon>Solanales</taxon>
        <taxon>Solanaceae</taxon>
        <taxon>Solanoideae</taxon>
        <taxon>Solaneae</taxon>
        <taxon>Solanum</taxon>
    </lineage>
</organism>
<keyword evidence="2" id="KW-1185">Reference proteome</keyword>
<dbReference type="PaxDb" id="4113-PGSC0003DMT400085343"/>
<dbReference type="AlphaFoldDB" id="M1D9A9"/>
<dbReference type="Gramene" id="PGSC0003DMT400085343">
    <property type="protein sequence ID" value="PGSC0003DMT400085343"/>
    <property type="gene ID" value="PGSC0003DMG400034914"/>
</dbReference>
<reference evidence="1" key="2">
    <citation type="submission" date="2015-06" db="UniProtKB">
        <authorList>
            <consortium name="EnsemblPlants"/>
        </authorList>
    </citation>
    <scope>IDENTIFICATION</scope>
    <source>
        <strain evidence="1">DM1-3 516 R44</strain>
    </source>
</reference>
<protein>
    <submittedName>
        <fullName evidence="1">Uncharacterized protein</fullName>
    </submittedName>
</protein>
<name>M1D9A9_SOLTU</name>
<evidence type="ECO:0000313" key="2">
    <source>
        <dbReference type="Proteomes" id="UP000011115"/>
    </source>
</evidence>
<dbReference type="HOGENOM" id="CLU_2077233_0_0_1"/>
<dbReference type="Proteomes" id="UP000011115">
    <property type="component" value="Unassembled WGS sequence"/>
</dbReference>
<dbReference type="InParanoid" id="M1D9A9"/>
<reference evidence="2" key="1">
    <citation type="journal article" date="2011" name="Nature">
        <title>Genome sequence and analysis of the tuber crop potato.</title>
        <authorList>
            <consortium name="The Potato Genome Sequencing Consortium"/>
        </authorList>
    </citation>
    <scope>NUCLEOTIDE SEQUENCE [LARGE SCALE GENOMIC DNA]</scope>
    <source>
        <strain evidence="2">cv. DM1-3 516 R44</strain>
    </source>
</reference>
<sequence>MSPNDVGDSPFVYLIAISCLPLAPSCSGPLGAPVDTSPKVDVETIPTEAFLPTPASGTSGHDPVDGAFSPFCRCTGYPVGGSAENEGVPGSYEIPPATTRDVLMDNVVAHASKAETNE</sequence>
<dbReference type="EnsemblPlants" id="PGSC0003DMT400085343">
    <property type="protein sequence ID" value="PGSC0003DMT400085343"/>
    <property type="gene ID" value="PGSC0003DMG400034914"/>
</dbReference>
<accession>M1D9A9</accession>
<proteinExistence type="predicted"/>